<reference evidence="5" key="1">
    <citation type="submission" date="2021-01" db="EMBL/GenBank/DDBJ databases">
        <title>Ramlibacter sp. strain AW1 16S ribosomal RNA gene Genome sequencing and assembly.</title>
        <authorList>
            <person name="Kang M."/>
        </authorList>
    </citation>
    <scope>NUCLEOTIDE SEQUENCE</scope>
    <source>
        <strain evidence="5">AW1</strain>
    </source>
</reference>
<dbReference type="AlphaFoldDB" id="A0A936ZHZ1"/>
<proteinExistence type="inferred from homology"/>
<dbReference type="Gene3D" id="3.90.470.20">
    <property type="entry name" value="4'-phosphopantetheinyl transferase domain"/>
    <property type="match status" value="2"/>
</dbReference>
<dbReference type="InterPro" id="IPR037143">
    <property type="entry name" value="4-PPantetheinyl_Trfase_dom_sf"/>
</dbReference>
<feature type="domain" description="4'-phosphopantetheinyl transferase" evidence="3">
    <location>
        <begin position="103"/>
        <end position="211"/>
    </location>
</feature>
<evidence type="ECO:0000256" key="1">
    <source>
        <dbReference type="ARBA" id="ARBA00010990"/>
    </source>
</evidence>
<dbReference type="Proteomes" id="UP000613011">
    <property type="component" value="Unassembled WGS sequence"/>
</dbReference>
<dbReference type="GO" id="GO:0005829">
    <property type="term" value="C:cytosol"/>
    <property type="evidence" value="ECO:0007669"/>
    <property type="project" value="TreeGrafter"/>
</dbReference>
<dbReference type="GO" id="GO:0019878">
    <property type="term" value="P:lysine biosynthetic process via aminoadipic acid"/>
    <property type="evidence" value="ECO:0007669"/>
    <property type="project" value="TreeGrafter"/>
</dbReference>
<comment type="similarity">
    <text evidence="1">Belongs to the P-Pant transferase superfamily. Gsp/Sfp/HetI/AcpT family.</text>
</comment>
<dbReference type="InterPro" id="IPR055066">
    <property type="entry name" value="AASDHPPT_N"/>
</dbReference>
<evidence type="ECO:0000256" key="2">
    <source>
        <dbReference type="ARBA" id="ARBA00022679"/>
    </source>
</evidence>
<dbReference type="InterPro" id="IPR008278">
    <property type="entry name" value="4-PPantetheinyl_Trfase_dom"/>
</dbReference>
<name>A0A936ZHZ1_9BURK</name>
<keyword evidence="2 5" id="KW-0808">Transferase</keyword>
<protein>
    <submittedName>
        <fullName evidence="5">4'-phosphopantetheinyl transferase superfamily protein</fullName>
    </submittedName>
</protein>
<dbReference type="GO" id="GO:0008897">
    <property type="term" value="F:holo-[acyl-carrier-protein] synthase activity"/>
    <property type="evidence" value="ECO:0007669"/>
    <property type="project" value="InterPro"/>
</dbReference>
<dbReference type="PANTHER" id="PTHR12215:SF10">
    <property type="entry name" value="L-AMINOADIPATE-SEMIALDEHYDE DEHYDROGENASE-PHOSPHOPANTETHEINYL TRANSFERASE"/>
    <property type="match status" value="1"/>
</dbReference>
<dbReference type="EMBL" id="JAEQNA010000002">
    <property type="protein sequence ID" value="MBL0420568.1"/>
    <property type="molecule type" value="Genomic_DNA"/>
</dbReference>
<dbReference type="Pfam" id="PF01648">
    <property type="entry name" value="ACPS"/>
    <property type="match status" value="1"/>
</dbReference>
<dbReference type="GO" id="GO:0000287">
    <property type="term" value="F:magnesium ion binding"/>
    <property type="evidence" value="ECO:0007669"/>
    <property type="project" value="InterPro"/>
</dbReference>
<gene>
    <name evidence="5" type="ORF">JI739_09460</name>
</gene>
<evidence type="ECO:0000313" key="5">
    <source>
        <dbReference type="EMBL" id="MBL0420568.1"/>
    </source>
</evidence>
<evidence type="ECO:0000259" key="4">
    <source>
        <dbReference type="Pfam" id="PF22624"/>
    </source>
</evidence>
<dbReference type="RefSeq" id="WP_201683636.1">
    <property type="nucleotide sequence ID" value="NZ_JAEQNA010000002.1"/>
</dbReference>
<evidence type="ECO:0000313" key="6">
    <source>
        <dbReference type="Proteomes" id="UP000613011"/>
    </source>
</evidence>
<keyword evidence="6" id="KW-1185">Reference proteome</keyword>
<evidence type="ECO:0000259" key="3">
    <source>
        <dbReference type="Pfam" id="PF01648"/>
    </source>
</evidence>
<organism evidence="5 6">
    <name type="scientific">Ramlibacter aurantiacus</name>
    <dbReference type="NCBI Taxonomy" id="2801330"/>
    <lineage>
        <taxon>Bacteria</taxon>
        <taxon>Pseudomonadati</taxon>
        <taxon>Pseudomonadota</taxon>
        <taxon>Betaproteobacteria</taxon>
        <taxon>Burkholderiales</taxon>
        <taxon>Comamonadaceae</taxon>
        <taxon>Ramlibacter</taxon>
    </lineage>
</organism>
<dbReference type="PANTHER" id="PTHR12215">
    <property type="entry name" value="PHOSPHOPANTETHEINE TRANSFERASE"/>
    <property type="match status" value="1"/>
</dbReference>
<dbReference type="SUPFAM" id="SSF56214">
    <property type="entry name" value="4'-phosphopantetheinyl transferase"/>
    <property type="match status" value="2"/>
</dbReference>
<feature type="domain" description="4'-phosphopantetheinyl transferase N-terminal" evidence="4">
    <location>
        <begin position="17"/>
        <end position="93"/>
    </location>
</feature>
<sequence>MELWHVPLRITADTADRVQACLDATERGRAARFRRPADRLAYIAAHVALRSLLARKLGRQPHELRFVGGAEGKPALAPPHDALEFNLSHSAGFGLVGLAESRPVGVDIEAWDVGAVAVQGEDSLDAVLSPAEREAIAACDPASRPLARLRCWVRKEALLKAAGCGLSDEVRQVSVDVGAEARLLASTHARLRQGDWSVRAFEQAGSWSAAVATGGAMPPVTIHHWTWSA</sequence>
<accession>A0A936ZHZ1</accession>
<dbReference type="InterPro" id="IPR050559">
    <property type="entry name" value="P-Pant_transferase_sf"/>
</dbReference>
<dbReference type="Pfam" id="PF22624">
    <property type="entry name" value="AASDHPPT_N"/>
    <property type="match status" value="1"/>
</dbReference>
<comment type="caution">
    <text evidence="5">The sequence shown here is derived from an EMBL/GenBank/DDBJ whole genome shotgun (WGS) entry which is preliminary data.</text>
</comment>